<gene>
    <name evidence="1" type="ORF">C7T94_02990</name>
</gene>
<sequence length="67" mass="7488">MYLDCKNALSARWVAEISKAGYRLALCRRFCDTGLRETMQENAAGLPLKEDIAPPGGVFICSYQFNI</sequence>
<evidence type="ECO:0000313" key="2">
    <source>
        <dbReference type="Proteomes" id="UP000240912"/>
    </source>
</evidence>
<evidence type="ECO:0000313" key="1">
    <source>
        <dbReference type="EMBL" id="PST85094.1"/>
    </source>
</evidence>
<dbReference type="Proteomes" id="UP000240912">
    <property type="component" value="Unassembled WGS sequence"/>
</dbReference>
<comment type="caution">
    <text evidence="1">The sequence shown here is derived from an EMBL/GenBank/DDBJ whole genome shotgun (WGS) entry which is preliminary data.</text>
</comment>
<organism evidence="1 2">
    <name type="scientific">Pedobacter yulinensis</name>
    <dbReference type="NCBI Taxonomy" id="2126353"/>
    <lineage>
        <taxon>Bacteria</taxon>
        <taxon>Pseudomonadati</taxon>
        <taxon>Bacteroidota</taxon>
        <taxon>Sphingobacteriia</taxon>
        <taxon>Sphingobacteriales</taxon>
        <taxon>Sphingobacteriaceae</taxon>
        <taxon>Pedobacter</taxon>
    </lineage>
</organism>
<proteinExistence type="predicted"/>
<name>A0A2T3HRK9_9SPHI</name>
<keyword evidence="2" id="KW-1185">Reference proteome</keyword>
<accession>A0A2T3HRK9</accession>
<dbReference type="AlphaFoldDB" id="A0A2T3HRK9"/>
<protein>
    <submittedName>
        <fullName evidence="1">Uncharacterized protein</fullName>
    </submittedName>
</protein>
<dbReference type="EMBL" id="PYLS01000001">
    <property type="protein sequence ID" value="PST85094.1"/>
    <property type="molecule type" value="Genomic_DNA"/>
</dbReference>
<reference evidence="1 2" key="1">
    <citation type="submission" date="2018-03" db="EMBL/GenBank/DDBJ databases">
        <authorList>
            <person name="Keele B.F."/>
        </authorList>
    </citation>
    <scope>NUCLEOTIDE SEQUENCE [LARGE SCALE GENOMIC DNA]</scope>
    <source>
        <strain evidence="1 2">YL28-9</strain>
    </source>
</reference>